<dbReference type="AlphaFoldDB" id="A0A7W6BU70"/>
<evidence type="ECO:0000313" key="2">
    <source>
        <dbReference type="EMBL" id="MBB3938108.1"/>
    </source>
</evidence>
<evidence type="ECO:0000313" key="3">
    <source>
        <dbReference type="Proteomes" id="UP000531216"/>
    </source>
</evidence>
<protein>
    <submittedName>
        <fullName evidence="2">Uncharacterized protein</fullName>
    </submittedName>
</protein>
<proteinExistence type="predicted"/>
<dbReference type="EMBL" id="JACIDO010000017">
    <property type="protein sequence ID" value="MBB3938108.1"/>
    <property type="molecule type" value="Genomic_DNA"/>
</dbReference>
<gene>
    <name evidence="2" type="ORF">GGR05_004278</name>
</gene>
<keyword evidence="1" id="KW-0175">Coiled coil</keyword>
<accession>A0A7W6BU70</accession>
<organism evidence="2 3">
    <name type="scientific">Aureimonas phyllosphaerae</name>
    <dbReference type="NCBI Taxonomy" id="1166078"/>
    <lineage>
        <taxon>Bacteria</taxon>
        <taxon>Pseudomonadati</taxon>
        <taxon>Pseudomonadota</taxon>
        <taxon>Alphaproteobacteria</taxon>
        <taxon>Hyphomicrobiales</taxon>
        <taxon>Aurantimonadaceae</taxon>
        <taxon>Aureimonas</taxon>
    </lineage>
</organism>
<reference evidence="2 3" key="1">
    <citation type="submission" date="2020-08" db="EMBL/GenBank/DDBJ databases">
        <title>Genomic Encyclopedia of Type Strains, Phase IV (KMG-IV): sequencing the most valuable type-strain genomes for metagenomic binning, comparative biology and taxonomic classification.</title>
        <authorList>
            <person name="Goeker M."/>
        </authorList>
    </citation>
    <scope>NUCLEOTIDE SEQUENCE [LARGE SCALE GENOMIC DNA]</scope>
    <source>
        <strain evidence="2 3">DSM 25024</strain>
    </source>
</reference>
<feature type="coiled-coil region" evidence="1">
    <location>
        <begin position="1"/>
        <end position="28"/>
    </location>
</feature>
<evidence type="ECO:0000256" key="1">
    <source>
        <dbReference type="SAM" id="Coils"/>
    </source>
</evidence>
<keyword evidence="3" id="KW-1185">Reference proteome</keyword>
<comment type="caution">
    <text evidence="2">The sequence shown here is derived from an EMBL/GenBank/DDBJ whole genome shotgun (WGS) entry which is preliminary data.</text>
</comment>
<dbReference type="Proteomes" id="UP000531216">
    <property type="component" value="Unassembled WGS sequence"/>
</dbReference>
<name>A0A7W6BU70_9HYPH</name>
<sequence length="66" mass="7361">MKALETLLAAERDRREAVEADRDRWHEQAKKATALLPPPAPLVSANETLETPKAGLLDRLFGRRVA</sequence>